<dbReference type="SUPFAM" id="SSF53098">
    <property type="entry name" value="Ribonuclease H-like"/>
    <property type="match status" value="1"/>
</dbReference>
<name>A0AAW0BKN2_9AGAR</name>
<dbReference type="Proteomes" id="UP001362999">
    <property type="component" value="Unassembled WGS sequence"/>
</dbReference>
<feature type="compositionally biased region" description="Acidic residues" evidence="2">
    <location>
        <begin position="535"/>
        <end position="544"/>
    </location>
</feature>
<organism evidence="3 4">
    <name type="scientific">Favolaschia claudopus</name>
    <dbReference type="NCBI Taxonomy" id="2862362"/>
    <lineage>
        <taxon>Eukaryota</taxon>
        <taxon>Fungi</taxon>
        <taxon>Dikarya</taxon>
        <taxon>Basidiomycota</taxon>
        <taxon>Agaricomycotina</taxon>
        <taxon>Agaricomycetes</taxon>
        <taxon>Agaricomycetidae</taxon>
        <taxon>Agaricales</taxon>
        <taxon>Marasmiineae</taxon>
        <taxon>Mycenaceae</taxon>
        <taxon>Favolaschia</taxon>
    </lineage>
</organism>
<gene>
    <name evidence="3" type="ORF">R3P38DRAFT_3191927</name>
</gene>
<dbReference type="InterPro" id="IPR012337">
    <property type="entry name" value="RNaseH-like_sf"/>
</dbReference>
<dbReference type="SUPFAM" id="SSF56219">
    <property type="entry name" value="DNase I-like"/>
    <property type="match status" value="1"/>
</dbReference>
<reference evidence="3 4" key="1">
    <citation type="journal article" date="2024" name="J Genomics">
        <title>Draft genome sequencing and assembly of Favolaschia claudopus CIRM-BRFM 2984 isolated from oak limbs.</title>
        <authorList>
            <person name="Navarro D."/>
            <person name="Drula E."/>
            <person name="Chaduli D."/>
            <person name="Cazenave R."/>
            <person name="Ahrendt S."/>
            <person name="Wang J."/>
            <person name="Lipzen A."/>
            <person name="Daum C."/>
            <person name="Barry K."/>
            <person name="Grigoriev I.V."/>
            <person name="Favel A."/>
            <person name="Rosso M.N."/>
            <person name="Martin F."/>
        </authorList>
    </citation>
    <scope>NUCLEOTIDE SEQUENCE [LARGE SCALE GENOMIC DNA]</scope>
    <source>
        <strain evidence="3 4">CIRM-BRFM 2984</strain>
    </source>
</reference>
<feature type="compositionally biased region" description="Basic residues" evidence="2">
    <location>
        <begin position="602"/>
        <end position="611"/>
    </location>
</feature>
<dbReference type="InterPro" id="IPR036397">
    <property type="entry name" value="RNaseH_sf"/>
</dbReference>
<dbReference type="Gene3D" id="3.60.10.10">
    <property type="entry name" value="Endonuclease/exonuclease/phosphatase"/>
    <property type="match status" value="1"/>
</dbReference>
<dbReference type="Gene3D" id="3.30.420.10">
    <property type="entry name" value="Ribonuclease H-like superfamily/Ribonuclease H"/>
    <property type="match status" value="1"/>
</dbReference>
<comment type="caution">
    <text evidence="3">The sequence shown here is derived from an EMBL/GenBank/DDBJ whole genome shotgun (WGS) entry which is preliminary data.</text>
</comment>
<feature type="coiled-coil region" evidence="1">
    <location>
        <begin position="441"/>
        <end position="468"/>
    </location>
</feature>
<accession>A0AAW0BKN2</accession>
<feature type="region of interest" description="Disordered" evidence="2">
    <location>
        <begin position="473"/>
        <end position="555"/>
    </location>
</feature>
<evidence type="ECO:0000313" key="3">
    <source>
        <dbReference type="EMBL" id="KAK7026621.1"/>
    </source>
</evidence>
<dbReference type="InterPro" id="IPR036691">
    <property type="entry name" value="Endo/exonu/phosph_ase_sf"/>
</dbReference>
<keyword evidence="4" id="KW-1185">Reference proteome</keyword>
<evidence type="ECO:0000256" key="1">
    <source>
        <dbReference type="SAM" id="Coils"/>
    </source>
</evidence>
<evidence type="ECO:0008006" key="5">
    <source>
        <dbReference type="Google" id="ProtNLM"/>
    </source>
</evidence>
<proteinExistence type="predicted"/>
<evidence type="ECO:0000313" key="4">
    <source>
        <dbReference type="Proteomes" id="UP001362999"/>
    </source>
</evidence>
<protein>
    <recommendedName>
        <fullName evidence="5">Reverse transcriptase domain-containing protein</fullName>
    </recommendedName>
</protein>
<dbReference type="GO" id="GO:0003676">
    <property type="term" value="F:nucleic acid binding"/>
    <property type="evidence" value="ECO:0007669"/>
    <property type="project" value="InterPro"/>
</dbReference>
<dbReference type="EMBL" id="JAWWNJ010000031">
    <property type="protein sequence ID" value="KAK7026621.1"/>
    <property type="molecule type" value="Genomic_DNA"/>
</dbReference>
<feature type="compositionally biased region" description="Pro residues" evidence="2">
    <location>
        <begin position="479"/>
        <end position="491"/>
    </location>
</feature>
<feature type="region of interest" description="Disordered" evidence="2">
    <location>
        <begin position="584"/>
        <end position="620"/>
    </location>
</feature>
<evidence type="ECO:0000256" key="2">
    <source>
        <dbReference type="SAM" id="MobiDB-lite"/>
    </source>
</evidence>
<keyword evidence="1" id="KW-0175">Coiled coil</keyword>
<sequence>MNPLASPPPFRRRPIIAPESPLPFARTRGADSLDEDISGVILPKGNKLIVRGAYEKDAKTHDPVRLVQAVIDRLTAEDPTLKTIPVAVTPFSDVHPNTSVVYVSLHPSLASGPSAEPRCDLLDIWKSRLQMVNPAWEVAWAPASEGTDRRMWVRFPSLVTDLNRKLDREPTKDEVVTCLQDILKANGILFERAFALGAGGGKTPSGAAAILILPKQREAISRQRSINSHSVLPDQLQAERTKQVEIQNAFELVVAGVSAYEQLDLLLTKYLLHFEDDDGQQSLAGSRIPEGYRDLFVFHMTSWDATKKVLTDHQKFAELFGKQYQLTPPALLVRLNDGDVPWKATNPITEGAEKVGEKLDTLTRRFNQIERDMGVRIDATHALIGQVQKSTAQLADHVSHLGTVQQSTNLALISMQQEIALTRQRAPIESAESSLRILAMLGGSEEEKQRARENIEVLKVEKAKIDQAINNLHGNTLAIPPPPPRAPPGLPSTPTRQPPSCAGETRSPPETPTSNPSKKRRISNENAETARGPLDEDEEMEMSDQDTNKKSPRVRLAYTPHPTCLTATRFCTPTDGMMYNRMTHRYTRGPDGTRGFHERGKLRSRRSHRTGRPFSCSQPPNVSKSNPAMFFLGIFLLLASLANLANAAGPTSTFTIYSLNANGLVHSVKMHHISAAINHRKPHVFVLNESKTNSQTAKNLPNGDYQIHEEPGVKTTNHHLYKWGVVVGVRKDVQVVQRLMNLHTALGGRVIVVDVALPQSGNTAHIHRVFGVYAPWDPGTVDTKEFWPALTDLVLATTTSWSISGDLNATIAAMERAAGGKDARDKYLAFLEAVRGHDLWSDRPDRNRHYDWTSGGQDSAKNGGSIIDRVAVSNDSLLDAEIFVANSGQDFIPNTNHRAIVARLVLRPPGGGYTIFSHVPATSSKPRVKYPTRLESHRHDNFRKVFDGKAEEAGLHNIDVVDDESFLQLYDGISRILVPTAEEAYGRVSRFRKRDEVVTNPRIQKAIATVRAYGGAIRVLRGDTDFCPSSESRRLAQLVRNKHSSIDGTTLLLQTANTLKRQAYKHLFDERATEIKARIAVRDKRQISGALRGGSTKRLVKMAEFVPMPLVLTEPGSDKIIGEPTAVKEGSRRYWSALYDHPPPPNIPKPWMDSKSARNTRERVAADPFIWPQPAHLNDLRAVLRKGNARPSPGPDEWEKWVVKNLSDDSLRLVLQLVNYIVVHSRFPGNIKDTTLAMFHKRGLRTDLTNWRGIFLSNFIANCPISWLNSLLTPYSSKKGLIPDTQVATQQDVQTRDLMSYLANIKCWSARHKVPVYAIKRDQMKGFDYLSPEGMYDAVRAYGLPQQIIDIDEASQTNMRCFIRTAHGVTEPIVISGVNKQGAPMSVLKSALTTSLGHHYLNDLLANDPDALIITTASFQKADPHLPDDHLKLLVAMTEATDDSYLFARTLESLRRSTLEMERFQFAYGWLTQWSKTVAYALQVKGDLPSRVSFDSVTNQPGINPMVITKHDVPLVRDELDFLRAKVDDPGARYDELKAFIDAFTFPKFIMRTPITLLRKITSQCIVSRCRALLSLQPIKQVDAEELDRRIMHKVHDELGMPFAPNTLIMGLPLKLHGLEFPSVARINAGIAVDGIARDLNHHIHAYRTMARITLADWTCSINDCLNPLDGAGLQKDFSYHAGRIPYGWIVAQKIMGKKEVETALRRTEHAEILTGEVSLSHCVAICQCRSSLSPGSPKTVDGRNLLSLRAKGIRMMSDIGEWRLTVAGYSFKPHLRTFDGKWSQYAKDSWEKISALLSRTSVNTLFNGTEDLLLQRAERQAGAERTLRRLANTSTLLPSPTTIETAAWATDGSMIPANAGLLQRKSVTAAITGPATMVLRIEGRNIAATQGELMALVAGLLFAESSTLPPPIYTDYLNAVIMVGDKRSRVNQDAKLRRTNARSYYRWILALAERTEAEVIHTRGHTDALSVPSQMNFEADHYASSAQKFINRVPLAPVPTFLMDDFTFYSPHYGWIESNIRQLIDMVMSQNTSNDLSVGRHERMLTSIYEPRPPPDFPYTRASSAYSATVQLYARSGQLAVADTLNSRNKIDSDRCRFGCEEVEDPHHLFVDCARYTEWRKRSGEELETRTKAKLSEFGVEETAAQRLLKTAKTSSSARTSSSTTITIEWSF</sequence>